<dbReference type="InterPro" id="IPR039425">
    <property type="entry name" value="RNA_pol_sigma-70-like"/>
</dbReference>
<dbReference type="InterPro" id="IPR036388">
    <property type="entry name" value="WH-like_DNA-bd_sf"/>
</dbReference>
<keyword evidence="8" id="KW-1185">Reference proteome</keyword>
<dbReference type="NCBIfam" id="TIGR02937">
    <property type="entry name" value="sigma70-ECF"/>
    <property type="match status" value="1"/>
</dbReference>
<evidence type="ECO:0000259" key="6">
    <source>
        <dbReference type="Pfam" id="PF08281"/>
    </source>
</evidence>
<keyword evidence="4" id="KW-0804">Transcription</keyword>
<keyword evidence="3" id="KW-0731">Sigma factor</keyword>
<dbReference type="STRING" id="390640.SAMN04488034_10735"/>
<dbReference type="PANTHER" id="PTHR43133:SF63">
    <property type="entry name" value="RNA POLYMERASE SIGMA FACTOR FECI-RELATED"/>
    <property type="match status" value="1"/>
</dbReference>
<dbReference type="GO" id="GO:0006352">
    <property type="term" value="P:DNA-templated transcription initiation"/>
    <property type="evidence" value="ECO:0007669"/>
    <property type="project" value="InterPro"/>
</dbReference>
<dbReference type="AlphaFoldDB" id="A0A1H5NZ28"/>
<dbReference type="GO" id="GO:0016987">
    <property type="term" value="F:sigma factor activity"/>
    <property type="evidence" value="ECO:0007669"/>
    <property type="project" value="UniProtKB-KW"/>
</dbReference>
<dbReference type="RefSeq" id="WP_093113827.1">
    <property type="nucleotide sequence ID" value="NZ_FNGG01000007.1"/>
</dbReference>
<dbReference type="InterPro" id="IPR007627">
    <property type="entry name" value="RNA_pol_sigma70_r2"/>
</dbReference>
<dbReference type="Gene3D" id="1.10.1740.10">
    <property type="match status" value="1"/>
</dbReference>
<evidence type="ECO:0000256" key="3">
    <source>
        <dbReference type="ARBA" id="ARBA00023082"/>
    </source>
</evidence>
<evidence type="ECO:0000256" key="2">
    <source>
        <dbReference type="ARBA" id="ARBA00023015"/>
    </source>
</evidence>
<dbReference type="Pfam" id="PF08281">
    <property type="entry name" value="Sigma70_r4_2"/>
    <property type="match status" value="1"/>
</dbReference>
<protein>
    <submittedName>
        <fullName evidence="7">RNA polymerase sigma-70 factor, ECF subfamily</fullName>
    </submittedName>
</protein>
<dbReference type="SUPFAM" id="SSF88946">
    <property type="entry name" value="Sigma2 domain of RNA polymerase sigma factors"/>
    <property type="match status" value="1"/>
</dbReference>
<dbReference type="PANTHER" id="PTHR43133">
    <property type="entry name" value="RNA POLYMERASE ECF-TYPE SIGMA FACTO"/>
    <property type="match status" value="1"/>
</dbReference>
<proteinExistence type="inferred from homology"/>
<dbReference type="EMBL" id="FNUG01000007">
    <property type="protein sequence ID" value="SEF06856.1"/>
    <property type="molecule type" value="Genomic_DNA"/>
</dbReference>
<evidence type="ECO:0000256" key="4">
    <source>
        <dbReference type="ARBA" id="ARBA00023163"/>
    </source>
</evidence>
<evidence type="ECO:0000256" key="1">
    <source>
        <dbReference type="ARBA" id="ARBA00010641"/>
    </source>
</evidence>
<feature type="domain" description="RNA polymerase sigma-70 region 2" evidence="5">
    <location>
        <begin position="19"/>
        <end position="83"/>
    </location>
</feature>
<evidence type="ECO:0000259" key="5">
    <source>
        <dbReference type="Pfam" id="PF04542"/>
    </source>
</evidence>
<dbReference type="SUPFAM" id="SSF88659">
    <property type="entry name" value="Sigma3 and sigma4 domains of RNA polymerase sigma factors"/>
    <property type="match status" value="1"/>
</dbReference>
<dbReference type="Pfam" id="PF04542">
    <property type="entry name" value="Sigma70_r2"/>
    <property type="match status" value="1"/>
</dbReference>
<sequence length="171" mass="19965">MEKKLNDDICDENLFSSIYNKYIQDLNDFLYYKYGSLLGPEDKAQEAYIQLWTNCAKVSSDKAKSFLFTVANNLMLNEVKHQKVVLKYQEIRNGDSDNESPEFLLEHEQYLQKYKKALENLSEVQRVAFLLNRVEGKKHSEIAEMLGITLRAARKRIYSAVENLRKEIDGI</sequence>
<dbReference type="Gene3D" id="1.10.10.10">
    <property type="entry name" value="Winged helix-like DNA-binding domain superfamily/Winged helix DNA-binding domain"/>
    <property type="match status" value="1"/>
</dbReference>
<dbReference type="OrthoDB" id="659855at2"/>
<dbReference type="InterPro" id="IPR013324">
    <property type="entry name" value="RNA_pol_sigma_r3/r4-like"/>
</dbReference>
<dbReference type="GO" id="GO:0003677">
    <property type="term" value="F:DNA binding"/>
    <property type="evidence" value="ECO:0007669"/>
    <property type="project" value="InterPro"/>
</dbReference>
<feature type="domain" description="RNA polymerase sigma factor 70 region 4 type 2" evidence="6">
    <location>
        <begin position="112"/>
        <end position="162"/>
    </location>
</feature>
<evidence type="ECO:0000313" key="8">
    <source>
        <dbReference type="Proteomes" id="UP000199448"/>
    </source>
</evidence>
<dbReference type="InterPro" id="IPR014284">
    <property type="entry name" value="RNA_pol_sigma-70_dom"/>
</dbReference>
<dbReference type="Proteomes" id="UP000199448">
    <property type="component" value="Unassembled WGS sequence"/>
</dbReference>
<dbReference type="InterPro" id="IPR013249">
    <property type="entry name" value="RNA_pol_sigma70_r4_t2"/>
</dbReference>
<comment type="similarity">
    <text evidence="1">Belongs to the sigma-70 factor family. ECF subfamily.</text>
</comment>
<dbReference type="InterPro" id="IPR013325">
    <property type="entry name" value="RNA_pol_sigma_r2"/>
</dbReference>
<reference evidence="7 8" key="1">
    <citation type="submission" date="2016-10" db="EMBL/GenBank/DDBJ databases">
        <authorList>
            <person name="de Groot N.N."/>
        </authorList>
    </citation>
    <scope>NUCLEOTIDE SEQUENCE [LARGE SCALE GENOMIC DNA]</scope>
    <source>
        <strain evidence="7 8">DSM 23553</strain>
    </source>
</reference>
<keyword evidence="2" id="KW-0805">Transcription regulation</keyword>
<organism evidence="7 8">
    <name type="scientific">Salinimicrobium catena</name>
    <dbReference type="NCBI Taxonomy" id="390640"/>
    <lineage>
        <taxon>Bacteria</taxon>
        <taxon>Pseudomonadati</taxon>
        <taxon>Bacteroidota</taxon>
        <taxon>Flavobacteriia</taxon>
        <taxon>Flavobacteriales</taxon>
        <taxon>Flavobacteriaceae</taxon>
        <taxon>Salinimicrobium</taxon>
    </lineage>
</organism>
<name>A0A1H5NZ28_9FLAO</name>
<gene>
    <name evidence="7" type="ORF">SAMN04488034_10735</name>
</gene>
<evidence type="ECO:0000313" key="7">
    <source>
        <dbReference type="EMBL" id="SEF06856.1"/>
    </source>
</evidence>
<accession>A0A1H5NZ28</accession>